<proteinExistence type="predicted"/>
<dbReference type="InterPro" id="IPR008589">
    <property type="entry name" value="MupG"/>
</dbReference>
<accession>A0ABR7DBW7</accession>
<dbReference type="SUPFAM" id="SSF50891">
    <property type="entry name" value="Cyclophilin-like"/>
    <property type="match status" value="1"/>
</dbReference>
<keyword evidence="5" id="KW-1185">Reference proteome</keyword>
<comment type="caution">
    <text evidence="4">The sequence shown here is derived from an EMBL/GenBank/DDBJ whole genome shotgun (WGS) entry which is preliminary data.</text>
</comment>
<evidence type="ECO:0000259" key="3">
    <source>
        <dbReference type="Pfam" id="PF19200"/>
    </source>
</evidence>
<organism evidence="4 5">
    <name type="scientific">Clostridium hominis</name>
    <dbReference type="NCBI Taxonomy" id="2763036"/>
    <lineage>
        <taxon>Bacteria</taxon>
        <taxon>Bacillati</taxon>
        <taxon>Bacillota</taxon>
        <taxon>Clostridia</taxon>
        <taxon>Eubacteriales</taxon>
        <taxon>Clostridiaceae</taxon>
        <taxon>Clostridium</taxon>
    </lineage>
</organism>
<evidence type="ECO:0000313" key="4">
    <source>
        <dbReference type="EMBL" id="MBC5628891.1"/>
    </source>
</evidence>
<feature type="coiled-coil region" evidence="1">
    <location>
        <begin position="35"/>
        <end position="62"/>
    </location>
</feature>
<dbReference type="PANTHER" id="PTHR38435">
    <property type="match status" value="1"/>
</dbReference>
<protein>
    <submittedName>
        <fullName evidence="4">DUF871 domain-containing protein</fullName>
    </submittedName>
</protein>
<dbReference type="Gene3D" id="3.20.20.70">
    <property type="entry name" value="Aldolase class I"/>
    <property type="match status" value="1"/>
</dbReference>
<feature type="domain" description="6-phospho-N-acetylmuramidase N-terminal" evidence="3">
    <location>
        <begin position="2"/>
        <end position="239"/>
    </location>
</feature>
<feature type="domain" description="6-phospho-N-acetylmuramidase C-terminal" evidence="2">
    <location>
        <begin position="246"/>
        <end position="361"/>
    </location>
</feature>
<reference evidence="4 5" key="1">
    <citation type="submission" date="2020-08" db="EMBL/GenBank/DDBJ databases">
        <title>Genome public.</title>
        <authorList>
            <person name="Liu C."/>
            <person name="Sun Q."/>
        </authorList>
    </citation>
    <scope>NUCLEOTIDE SEQUENCE [LARGE SCALE GENOMIC DNA]</scope>
    <source>
        <strain evidence="4 5">NSJ-6</strain>
    </source>
</reference>
<dbReference type="RefSeq" id="WP_186859830.1">
    <property type="nucleotide sequence ID" value="NZ_JACOOO010000016.1"/>
</dbReference>
<dbReference type="Pfam" id="PF05913">
    <property type="entry name" value="MupG_C"/>
    <property type="match status" value="1"/>
</dbReference>
<dbReference type="EMBL" id="JACOOO010000016">
    <property type="protein sequence ID" value="MBC5628891.1"/>
    <property type="molecule type" value="Genomic_DNA"/>
</dbReference>
<keyword evidence="1" id="KW-0175">Coiled coil</keyword>
<evidence type="ECO:0000313" key="5">
    <source>
        <dbReference type="Proteomes" id="UP000596929"/>
    </source>
</evidence>
<gene>
    <name evidence="4" type="ORF">H8S20_08305</name>
</gene>
<dbReference type="InterPro" id="IPR029000">
    <property type="entry name" value="Cyclophilin-like_dom_sf"/>
</dbReference>
<name>A0ABR7DBW7_9CLOT</name>
<dbReference type="InterPro" id="IPR043894">
    <property type="entry name" value="MupG_C"/>
</dbReference>
<dbReference type="InterPro" id="IPR017853">
    <property type="entry name" value="GH"/>
</dbReference>
<dbReference type="Gene3D" id="2.40.100.10">
    <property type="entry name" value="Cyclophilin-like"/>
    <property type="match status" value="1"/>
</dbReference>
<dbReference type="PANTHER" id="PTHR38435:SF1">
    <property type="entry name" value="DUF871 DOMAIN-CONTAINING PROTEIN"/>
    <property type="match status" value="1"/>
</dbReference>
<sequence>MLGISIYPLVSSVEDNMKYIEKAVALGYKRLFTSMLELDDNKEKALEQVNNYRLLLNRAKELGMKVFIDINPEVLKKIEVNPMNYDFFVELGATGLRLDSVFNGFYESFMTFNKQGLEIEVNGSFDTGYINSIVDLKCRKDKLVTCHNFYPEEFTGLSKECFISNHERHKELGLNTAAFVTSIEGGKLGPWPINDGLCTIESHRYLPIEVQAQELYALGVDDVIIGNAFASDEELERLANLDRDVITLRVNFNEELDEIEKSFIGKILQNRWDYSDYVIRNFNSRKELKDKDIESKTSEKFKVNNGAILLNNDNYKLYKGELLIALKELEVDNRRNYIGTVADEYKVLLQYIVGGNRFKLEIN</sequence>
<dbReference type="Proteomes" id="UP000596929">
    <property type="component" value="Unassembled WGS sequence"/>
</dbReference>
<evidence type="ECO:0000259" key="2">
    <source>
        <dbReference type="Pfam" id="PF05913"/>
    </source>
</evidence>
<dbReference type="InterPro" id="IPR013785">
    <property type="entry name" value="Aldolase_TIM"/>
</dbReference>
<dbReference type="Pfam" id="PF19200">
    <property type="entry name" value="MupG_N"/>
    <property type="match status" value="1"/>
</dbReference>
<evidence type="ECO:0000256" key="1">
    <source>
        <dbReference type="SAM" id="Coils"/>
    </source>
</evidence>
<dbReference type="SUPFAM" id="SSF51445">
    <property type="entry name" value="(Trans)glycosidases"/>
    <property type="match status" value="1"/>
</dbReference>
<dbReference type="InterPro" id="IPR043797">
    <property type="entry name" value="MupG_N"/>
</dbReference>